<dbReference type="InterPro" id="IPR002371">
    <property type="entry name" value="FlgK"/>
</dbReference>
<dbReference type="Pfam" id="PF06429">
    <property type="entry name" value="Flg_bbr_C"/>
    <property type="match status" value="1"/>
</dbReference>
<comment type="similarity">
    <text evidence="1">Belongs to the flagella basal body rod proteins family.</text>
</comment>
<gene>
    <name evidence="3" type="ORF">J2Z35_001587</name>
</gene>
<keyword evidence="3" id="KW-0966">Cell projection</keyword>
<keyword evidence="3" id="KW-0969">Cilium</keyword>
<dbReference type="SUPFAM" id="SSF64518">
    <property type="entry name" value="Phase 1 flagellin"/>
    <property type="match status" value="1"/>
</dbReference>
<name>A0ABS4KJ57_9FIRM</name>
<accession>A0ABS4KJ57</accession>
<dbReference type="PANTHER" id="PTHR30033">
    <property type="entry name" value="FLAGELLAR HOOK-ASSOCIATED PROTEIN 1"/>
    <property type="match status" value="1"/>
</dbReference>
<keyword evidence="4" id="KW-1185">Reference proteome</keyword>
<proteinExistence type="inferred from homology"/>
<protein>
    <submittedName>
        <fullName evidence="3">Flagellar hook-associated protein FlgK</fullName>
    </submittedName>
</protein>
<dbReference type="EMBL" id="JAGGLI010000015">
    <property type="protein sequence ID" value="MBP2027789.1"/>
    <property type="molecule type" value="Genomic_DNA"/>
</dbReference>
<evidence type="ECO:0000313" key="4">
    <source>
        <dbReference type="Proteomes" id="UP001314903"/>
    </source>
</evidence>
<sequence length="161" mass="17676">MPFFTNGGGASEISAKNISVNVDLLNDPTKLAAGQTSAVDDNRNVLKMLEIRNTSIAFTIDYIGPPAKTTVIGEGKPDDILKTIIASLGVDTQQAKRMHENQSMLTEEIDIYRMSVSGVHLDEEMSNMIKYQHAYNASARMITTVDEMIDVIINRMGRVGL</sequence>
<organism evidence="3 4">
    <name type="scientific">Acetoanaerobium pronyense</name>
    <dbReference type="NCBI Taxonomy" id="1482736"/>
    <lineage>
        <taxon>Bacteria</taxon>
        <taxon>Bacillati</taxon>
        <taxon>Bacillota</taxon>
        <taxon>Clostridia</taxon>
        <taxon>Peptostreptococcales</taxon>
        <taxon>Filifactoraceae</taxon>
        <taxon>Acetoanaerobium</taxon>
    </lineage>
</organism>
<keyword evidence="3" id="KW-0282">Flagellum</keyword>
<reference evidence="3 4" key="1">
    <citation type="submission" date="2021-03" db="EMBL/GenBank/DDBJ databases">
        <title>Genomic Encyclopedia of Type Strains, Phase IV (KMG-IV): sequencing the most valuable type-strain genomes for metagenomic binning, comparative biology and taxonomic classification.</title>
        <authorList>
            <person name="Goeker M."/>
        </authorList>
    </citation>
    <scope>NUCLEOTIDE SEQUENCE [LARGE SCALE GENOMIC DNA]</scope>
    <source>
        <strain evidence="3 4">DSM 27512</strain>
    </source>
</reference>
<evidence type="ECO:0000256" key="1">
    <source>
        <dbReference type="ARBA" id="ARBA00009677"/>
    </source>
</evidence>
<evidence type="ECO:0000259" key="2">
    <source>
        <dbReference type="Pfam" id="PF06429"/>
    </source>
</evidence>
<evidence type="ECO:0000313" key="3">
    <source>
        <dbReference type="EMBL" id="MBP2027789.1"/>
    </source>
</evidence>
<dbReference type="InterPro" id="IPR010930">
    <property type="entry name" value="Flg_bb/hook_C_dom"/>
</dbReference>
<dbReference type="PANTHER" id="PTHR30033:SF1">
    <property type="entry name" value="FLAGELLAR HOOK-ASSOCIATED PROTEIN 1"/>
    <property type="match status" value="1"/>
</dbReference>
<comment type="caution">
    <text evidence="3">The sequence shown here is derived from an EMBL/GenBank/DDBJ whole genome shotgun (WGS) entry which is preliminary data.</text>
</comment>
<feature type="domain" description="Flagellar basal-body/hook protein C-terminal" evidence="2">
    <location>
        <begin position="115"/>
        <end position="154"/>
    </location>
</feature>
<dbReference type="Proteomes" id="UP001314903">
    <property type="component" value="Unassembled WGS sequence"/>
</dbReference>